<protein>
    <recommendedName>
        <fullName evidence="3">LisH domain-containing protein</fullName>
    </recommendedName>
</protein>
<organism evidence="1 2">
    <name type="scientific">Tritrichomonas musculus</name>
    <dbReference type="NCBI Taxonomy" id="1915356"/>
    <lineage>
        <taxon>Eukaryota</taxon>
        <taxon>Metamonada</taxon>
        <taxon>Parabasalia</taxon>
        <taxon>Tritrichomonadida</taxon>
        <taxon>Tritrichomonadidae</taxon>
        <taxon>Tritrichomonas</taxon>
    </lineage>
</organism>
<accession>A0ABR2KTE9</accession>
<gene>
    <name evidence="1" type="ORF">M9Y10_022832</name>
</gene>
<dbReference type="EMBL" id="JAPFFF010000003">
    <property type="protein sequence ID" value="KAK8894397.1"/>
    <property type="molecule type" value="Genomic_DNA"/>
</dbReference>
<comment type="caution">
    <text evidence="1">The sequence shown here is derived from an EMBL/GenBank/DDBJ whole genome shotgun (WGS) entry which is preliminary data.</text>
</comment>
<name>A0ABR2KTE9_9EUKA</name>
<dbReference type="Proteomes" id="UP001470230">
    <property type="component" value="Unassembled WGS sequence"/>
</dbReference>
<evidence type="ECO:0000313" key="2">
    <source>
        <dbReference type="Proteomes" id="UP001470230"/>
    </source>
</evidence>
<keyword evidence="2" id="KW-1185">Reference proteome</keyword>
<evidence type="ECO:0000313" key="1">
    <source>
        <dbReference type="EMBL" id="KAK8894397.1"/>
    </source>
</evidence>
<proteinExistence type="predicted"/>
<evidence type="ECO:0008006" key="3">
    <source>
        <dbReference type="Google" id="ProtNLM"/>
    </source>
</evidence>
<reference evidence="1 2" key="1">
    <citation type="submission" date="2024-04" db="EMBL/GenBank/DDBJ databases">
        <title>Tritrichomonas musculus Genome.</title>
        <authorList>
            <person name="Alves-Ferreira E."/>
            <person name="Grigg M."/>
            <person name="Lorenzi H."/>
            <person name="Galac M."/>
        </authorList>
    </citation>
    <scope>NUCLEOTIDE SEQUENCE [LARGE SCALE GENOMIC DNA]</scope>
    <source>
        <strain evidence="1 2">EAF2021</strain>
    </source>
</reference>
<sequence>MTKARKGISERAVERLEEKGYLMSIRAEMKAEVMKCLVEMEEQGEIPPHLRIKRYTPSEEEDYQALAYIAEFMRFHGLENSLTCLKAEVNGEIPNIRTGNKQSELAAAIQAKVQDSDESDNPLFRH</sequence>